<feature type="compositionally biased region" description="Polar residues" evidence="2">
    <location>
        <begin position="178"/>
        <end position="191"/>
    </location>
</feature>
<evidence type="ECO:0000256" key="2">
    <source>
        <dbReference type="SAM" id="MobiDB-lite"/>
    </source>
</evidence>
<dbReference type="InParanoid" id="G0PML8"/>
<dbReference type="PANTHER" id="PTHR47331">
    <property type="entry name" value="PHD-TYPE DOMAIN-CONTAINING PROTEIN"/>
    <property type="match status" value="1"/>
</dbReference>
<keyword evidence="1" id="KW-0863">Zinc-finger</keyword>
<dbReference type="InterPro" id="IPR001878">
    <property type="entry name" value="Znf_CCHC"/>
</dbReference>
<dbReference type="OrthoDB" id="5876002at2759"/>
<feature type="compositionally biased region" description="Low complexity" evidence="2">
    <location>
        <begin position="269"/>
        <end position="283"/>
    </location>
</feature>
<dbReference type="Proteomes" id="UP000008068">
    <property type="component" value="Unassembled WGS sequence"/>
</dbReference>
<protein>
    <recommendedName>
        <fullName evidence="3">CCHC-type domain-containing protein</fullName>
    </recommendedName>
</protein>
<dbReference type="InterPro" id="IPR021109">
    <property type="entry name" value="Peptidase_aspartic_dom_sf"/>
</dbReference>
<dbReference type="STRING" id="135651.G0PML8"/>
<gene>
    <name evidence="4" type="ORF">CAEBREN_32135</name>
</gene>
<organism evidence="5">
    <name type="scientific">Caenorhabditis brenneri</name>
    <name type="common">Nematode worm</name>
    <dbReference type="NCBI Taxonomy" id="135651"/>
    <lineage>
        <taxon>Eukaryota</taxon>
        <taxon>Metazoa</taxon>
        <taxon>Ecdysozoa</taxon>
        <taxon>Nematoda</taxon>
        <taxon>Chromadorea</taxon>
        <taxon>Rhabditida</taxon>
        <taxon>Rhabditina</taxon>
        <taxon>Rhabditomorpha</taxon>
        <taxon>Rhabditoidea</taxon>
        <taxon>Rhabditidae</taxon>
        <taxon>Peloderinae</taxon>
        <taxon>Caenorhabditis</taxon>
    </lineage>
</organism>
<dbReference type="EMBL" id="GL381440">
    <property type="protein sequence ID" value="EGT37925.1"/>
    <property type="molecule type" value="Genomic_DNA"/>
</dbReference>
<feature type="domain" description="CCHC-type" evidence="3">
    <location>
        <begin position="232"/>
        <end position="247"/>
    </location>
</feature>
<dbReference type="InterPro" id="IPR008737">
    <property type="entry name" value="DUF1758"/>
</dbReference>
<keyword evidence="1" id="KW-0479">Metal-binding</keyword>
<dbReference type="AlphaFoldDB" id="G0PML8"/>
<sequence length="646" mass="72145">MNHLHLDDLTKLHYLKSSISGEAADLLRSLPITGQNFSIAIATLDEQYGGIPRIKHAIILDMQNLPNLKTNEDPSALHHFAVQLGMLFDRALMLGCNVDNESTITTIADKLPLRVINALITLGRPPYSTTTRVMIQDIKNFSNSEKFAADLHNNRQQRHHATTMSAVHHQNKKGRHGQGNQNKSENQQSGYQRVTSPCSLCVEERMMHHPHLCRRYDSLDSRKQRATELRLCYRCFQTGHPAKRCSKNCQNCNGKHHHALCPKIHSNQPNGNSRTNSNRSNPNAAGLSSQMGSPYTANGQQDQVVKVPTGNSNGTSTGNSEGYQRRRNQFNQRNHQNQNRQQTHLVAAADESTDMMDTVTHTNISTSENEGQLNSVDVITMESTIGISPESPSDVDTSEQPVIMMTAQLPVYDKFGNEHHGCVFFDSGSNTSYISQSFSEKLQLTPTGKKKLKVSTFGSSENKSILSNVFNVSLKNRRSVKEIRLCEVAHIANNIISVDVNNSMLEKLLCDEPVQLNRQPKEVDILIGLDTYLDILGQVNTLHLSNDLQLNMTDCGPILSGKEKPVIQSSGTSLAVLSSQPDDDQLCQQLQKFWSLETIGITDSHPNTKADEEVNEFFRMTTTRNPDGRYVVRLPYANQEKIPSNR</sequence>
<dbReference type="PROSITE" id="PS50158">
    <property type="entry name" value="ZF_CCHC"/>
    <property type="match status" value="1"/>
</dbReference>
<evidence type="ECO:0000259" key="3">
    <source>
        <dbReference type="PROSITE" id="PS50158"/>
    </source>
</evidence>
<reference evidence="5" key="1">
    <citation type="submission" date="2011-07" db="EMBL/GenBank/DDBJ databases">
        <authorList>
            <consortium name="Caenorhabditis brenneri Sequencing and Analysis Consortium"/>
            <person name="Wilson R.K."/>
        </authorList>
    </citation>
    <scope>NUCLEOTIDE SEQUENCE [LARGE SCALE GENOMIC DNA]</scope>
    <source>
        <strain evidence="5">PB2801</strain>
    </source>
</reference>
<dbReference type="PANTHER" id="PTHR47331:SF1">
    <property type="entry name" value="GAG-LIKE PROTEIN"/>
    <property type="match status" value="1"/>
</dbReference>
<evidence type="ECO:0000313" key="5">
    <source>
        <dbReference type="Proteomes" id="UP000008068"/>
    </source>
</evidence>
<accession>G0PML8</accession>
<evidence type="ECO:0000313" key="4">
    <source>
        <dbReference type="EMBL" id="EGT37925.1"/>
    </source>
</evidence>
<dbReference type="Pfam" id="PF05585">
    <property type="entry name" value="DUF1758"/>
    <property type="match status" value="1"/>
</dbReference>
<feature type="region of interest" description="Disordered" evidence="2">
    <location>
        <begin position="154"/>
        <end position="191"/>
    </location>
</feature>
<feature type="compositionally biased region" description="Polar residues" evidence="2">
    <location>
        <begin position="286"/>
        <end position="298"/>
    </location>
</feature>
<feature type="region of interest" description="Disordered" evidence="2">
    <location>
        <begin position="263"/>
        <end position="298"/>
    </location>
</feature>
<dbReference type="GO" id="GO:0008270">
    <property type="term" value="F:zinc ion binding"/>
    <property type="evidence" value="ECO:0007669"/>
    <property type="project" value="UniProtKB-KW"/>
</dbReference>
<name>G0PML8_CAEBE</name>
<keyword evidence="1" id="KW-0862">Zinc</keyword>
<feature type="non-terminal residue" evidence="4">
    <location>
        <position position="646"/>
    </location>
</feature>
<proteinExistence type="predicted"/>
<dbReference type="InterPro" id="IPR005312">
    <property type="entry name" value="DUF1759"/>
</dbReference>
<keyword evidence="5" id="KW-1185">Reference proteome</keyword>
<dbReference type="GO" id="GO:0003676">
    <property type="term" value="F:nucleic acid binding"/>
    <property type="evidence" value="ECO:0007669"/>
    <property type="project" value="InterPro"/>
</dbReference>
<dbReference type="HOGENOM" id="CLU_424291_0_0_1"/>
<dbReference type="Gene3D" id="2.40.70.10">
    <property type="entry name" value="Acid Proteases"/>
    <property type="match status" value="1"/>
</dbReference>
<evidence type="ECO:0000256" key="1">
    <source>
        <dbReference type="PROSITE-ProRule" id="PRU00047"/>
    </source>
</evidence>
<dbReference type="eggNOG" id="ENOG502RX4U">
    <property type="taxonomic scope" value="Eukaryota"/>
</dbReference>
<dbReference type="Pfam" id="PF03564">
    <property type="entry name" value="DUF1759"/>
    <property type="match status" value="1"/>
</dbReference>